<evidence type="ECO:0000256" key="12">
    <source>
        <dbReference type="ARBA" id="ARBA00022889"/>
    </source>
</evidence>
<dbReference type="InterPro" id="IPR036465">
    <property type="entry name" value="vWFA_dom_sf"/>
</dbReference>
<evidence type="ECO:0000256" key="19">
    <source>
        <dbReference type="RuleBase" id="RU000633"/>
    </source>
</evidence>
<sequence>MEVRLRQGALCFTFLLCLGLICFSQAQQLDKLVSNQNPCISKLTCHDCIQTPTCAWCALPEYGDEKRCFQPSLNADDNLEQCPEEYVYNPANVFSVLERRPLAKGSKASQQGQYGSSSSSSSSGSYSSQSSGSSYGAHSEAVQISPQHVSLKLRINEAYRMLLEYAQADDYPVDLYYLMDLSNSMRDDKDSLSSLGEELSQTMGNITSKFRLGFGSFVDKVVMPYVSMVPKKLIDPCGDPEQDCIPPYGYKNQMPLNENSGRIFSDQVKGAKVSGNLDGPEGGFDAIMQAIVCTEQIGWREKARRLLVFSTDAGFHHAGDGKLGGIVKPNDGLCHLDRNGMYAYSTLQDYPSISQINMKVKQNAINLIFAVTKEQIGVYDRLKDRIEGSSSGQLTNDSSNVVDLVKDQYNKISSSIEMKDTASSAVKVTYWSKCLNPNGPSKQTHKCDGLKVGTVVQFEVDIEVTACPANRNEWNQTFLIYPVGINETLRVDLEMQCECPCERPDHNTFKLKSPFCSGYGTFKCGVCECDTNHFGKLCECDQEKQGFDITGCKPDANSTVECSGRGTCLCNQCVCDTRSDPNEKITGQHCECDNFSCDRHNGLLCSGPGQGSCVCGKCVCAPGWTGPACDCKATNEACISPEGGEVCSGHGVCECGVCKCQDDASGRYSGRYCEKCPTCMGRCLEFKHCVQCQVYKTGPLSQDECAKNCSMAPTPTLVKKIEENEAKDENLCVYFDEDECKFEYVYSYDAQGKIHLRAQEQRECPPHVYILGLVLGVIGAIVLIGLAFLCLWKVLTSIHDRREFAKFEKERMLAKWDTGENPIYRQATSTFKNPTYAGK</sequence>
<dbReference type="InterPro" id="IPR014836">
    <property type="entry name" value="Integrin_bsu_cyt_dom"/>
</dbReference>
<feature type="disulfide bond" evidence="18">
    <location>
        <begin position="467"/>
        <end position="732"/>
    </location>
</feature>
<feature type="compositionally biased region" description="Low complexity" evidence="20">
    <location>
        <begin position="109"/>
        <end position="132"/>
    </location>
</feature>
<feature type="disulfide bond" evidence="18">
    <location>
        <begin position="613"/>
        <end position="618"/>
    </location>
</feature>
<dbReference type="InterPro" id="IPR036349">
    <property type="entry name" value="Integrin_bsu_tail_dom_sf"/>
</dbReference>
<keyword evidence="16 18" id="KW-1015">Disulfide bond</keyword>
<dbReference type="AlphaFoldDB" id="A0A8D8UUS1"/>
<feature type="disulfide bond" evidence="18">
    <location>
        <begin position="570"/>
        <end position="605"/>
    </location>
</feature>
<dbReference type="InterPro" id="IPR015812">
    <property type="entry name" value="Integrin_bsu"/>
</dbReference>
<protein>
    <recommendedName>
        <fullName evidence="19">Integrin beta</fullName>
    </recommendedName>
</protein>
<evidence type="ECO:0000256" key="5">
    <source>
        <dbReference type="ARBA" id="ARBA00022553"/>
    </source>
</evidence>
<evidence type="ECO:0000256" key="6">
    <source>
        <dbReference type="ARBA" id="ARBA00022692"/>
    </source>
</evidence>
<evidence type="ECO:0000256" key="3">
    <source>
        <dbReference type="ARBA" id="ARBA00022475"/>
    </source>
</evidence>
<feature type="domain" description="Integrin beta subunit VWA" evidence="23">
    <location>
        <begin position="44"/>
        <end position="499"/>
    </location>
</feature>
<dbReference type="GO" id="GO:0007229">
    <property type="term" value="P:integrin-mediated signaling pathway"/>
    <property type="evidence" value="ECO:0007669"/>
    <property type="project" value="UniProtKB-KW"/>
</dbReference>
<evidence type="ECO:0000256" key="9">
    <source>
        <dbReference type="ARBA" id="ARBA00022737"/>
    </source>
</evidence>
<evidence type="ECO:0000256" key="15">
    <source>
        <dbReference type="ARBA" id="ARBA00023136"/>
    </source>
</evidence>
<dbReference type="FunFam" id="1.20.5.100:FF:000002">
    <property type="entry name" value="Integrin beta"/>
    <property type="match status" value="1"/>
</dbReference>
<feature type="disulfide bond" evidence="18">
    <location>
        <begin position="48"/>
        <end position="82"/>
    </location>
</feature>
<dbReference type="Pfam" id="PF07965">
    <property type="entry name" value="Integrin_B_tail"/>
    <property type="match status" value="1"/>
</dbReference>
<keyword evidence="7" id="KW-0479">Metal-binding</keyword>
<keyword evidence="13 21" id="KW-1133">Transmembrane helix</keyword>
<feature type="disulfide bond" evidence="18">
    <location>
        <begin position="615"/>
        <end position="647"/>
    </location>
</feature>
<feature type="disulfide bond" evidence="18">
    <location>
        <begin position="631"/>
        <end position="638"/>
    </location>
</feature>
<dbReference type="InterPro" id="IPR057243">
    <property type="entry name" value="Integrin_I-EGF_CS"/>
</dbReference>
<dbReference type="SUPFAM" id="SSF57196">
    <property type="entry name" value="EGF/Laminin"/>
    <property type="match status" value="1"/>
</dbReference>
<dbReference type="PANTHER" id="PTHR10082">
    <property type="entry name" value="INTEGRIN BETA SUBUNIT"/>
    <property type="match status" value="1"/>
</dbReference>
<keyword evidence="8 22" id="KW-0732">Signal</keyword>
<dbReference type="EMBL" id="HBUF01347843">
    <property type="protein sequence ID" value="CAG6711142.1"/>
    <property type="molecule type" value="Transcribed_RNA"/>
</dbReference>
<dbReference type="PIRSF" id="PIRSF002512">
    <property type="entry name" value="Integrin_B"/>
    <property type="match status" value="1"/>
</dbReference>
<feature type="disulfide bond" evidence="18">
    <location>
        <begin position="568"/>
        <end position="573"/>
    </location>
</feature>
<keyword evidence="9" id="KW-0677">Repeat</keyword>
<keyword evidence="14 19" id="KW-0401">Integrin</keyword>
<evidence type="ECO:0000256" key="11">
    <source>
        <dbReference type="ARBA" id="ARBA00022842"/>
    </source>
</evidence>
<feature type="disulfide bond" evidence="18">
    <location>
        <begin position="57"/>
        <end position="68"/>
    </location>
</feature>
<dbReference type="InterPro" id="IPR002369">
    <property type="entry name" value="Integrin_bsu_VWA"/>
</dbReference>
<reference evidence="26" key="1">
    <citation type="submission" date="2021-05" db="EMBL/GenBank/DDBJ databases">
        <authorList>
            <person name="Alioto T."/>
            <person name="Alioto T."/>
            <person name="Gomez Garrido J."/>
        </authorList>
    </citation>
    <scope>NUCLEOTIDE SEQUENCE</scope>
</reference>
<feature type="transmembrane region" description="Helical" evidence="21">
    <location>
        <begin position="768"/>
        <end position="792"/>
    </location>
</feature>
<dbReference type="GO" id="GO:0005178">
    <property type="term" value="F:integrin binding"/>
    <property type="evidence" value="ECO:0007669"/>
    <property type="project" value="TreeGrafter"/>
</dbReference>
<evidence type="ECO:0000256" key="21">
    <source>
        <dbReference type="SAM" id="Phobius"/>
    </source>
</evidence>
<dbReference type="GO" id="GO:0007160">
    <property type="term" value="P:cell-matrix adhesion"/>
    <property type="evidence" value="ECO:0007669"/>
    <property type="project" value="TreeGrafter"/>
</dbReference>
<dbReference type="Pfam" id="PF00362">
    <property type="entry name" value="Integrin_beta"/>
    <property type="match status" value="1"/>
</dbReference>
<keyword evidence="10" id="KW-0106">Calcium</keyword>
<feature type="disulfide bond" evidence="18">
    <location>
        <begin position="620"/>
        <end position="629"/>
    </location>
</feature>
<feature type="disulfide bond" evidence="18">
    <location>
        <begin position="575"/>
        <end position="590"/>
    </location>
</feature>
<dbReference type="GO" id="GO:0007157">
    <property type="term" value="P:heterophilic cell-cell adhesion via plasma membrane cell adhesion molecules"/>
    <property type="evidence" value="ECO:0007669"/>
    <property type="project" value="UniProtKB-ARBA"/>
</dbReference>
<feature type="disulfide bond" evidence="18">
    <location>
        <begin position="592"/>
        <end position="597"/>
    </location>
</feature>
<organism evidence="26">
    <name type="scientific">Cacopsylla melanoneura</name>
    <dbReference type="NCBI Taxonomy" id="428564"/>
    <lineage>
        <taxon>Eukaryota</taxon>
        <taxon>Metazoa</taxon>
        <taxon>Ecdysozoa</taxon>
        <taxon>Arthropoda</taxon>
        <taxon>Hexapoda</taxon>
        <taxon>Insecta</taxon>
        <taxon>Pterygota</taxon>
        <taxon>Neoptera</taxon>
        <taxon>Paraneoptera</taxon>
        <taxon>Hemiptera</taxon>
        <taxon>Sternorrhyncha</taxon>
        <taxon>Psylloidea</taxon>
        <taxon>Psyllidae</taxon>
        <taxon>Psyllinae</taxon>
        <taxon>Cacopsylla</taxon>
    </lineage>
</organism>
<dbReference type="Gene3D" id="2.60.40.1510">
    <property type="entry name" value="ntegrin, alpha v. Chain A, domain 3"/>
    <property type="match status" value="1"/>
</dbReference>
<keyword evidence="4" id="KW-0245">EGF-like domain</keyword>
<dbReference type="Pfam" id="PF07974">
    <property type="entry name" value="EGF_2"/>
    <property type="match status" value="1"/>
</dbReference>
<dbReference type="InterPro" id="IPR033760">
    <property type="entry name" value="Integrin_beta_N"/>
</dbReference>
<evidence type="ECO:0000256" key="7">
    <source>
        <dbReference type="ARBA" id="ARBA00022723"/>
    </source>
</evidence>
<evidence type="ECO:0000256" key="8">
    <source>
        <dbReference type="ARBA" id="ARBA00022729"/>
    </source>
</evidence>
<dbReference type="GO" id="GO:0016477">
    <property type="term" value="P:cell migration"/>
    <property type="evidence" value="ECO:0007669"/>
    <property type="project" value="TreeGrafter"/>
</dbReference>
<evidence type="ECO:0000256" key="16">
    <source>
        <dbReference type="ARBA" id="ARBA00023157"/>
    </source>
</evidence>
<dbReference type="Gene3D" id="1.20.5.100">
    <property type="entry name" value="Cytochrome c1, transmembrane anchor, C-terminal"/>
    <property type="match status" value="1"/>
</dbReference>
<dbReference type="SUPFAM" id="SSF69687">
    <property type="entry name" value="Integrin beta tail domain"/>
    <property type="match status" value="1"/>
</dbReference>
<dbReference type="SUPFAM" id="SSF103575">
    <property type="entry name" value="Plexin repeat"/>
    <property type="match status" value="1"/>
</dbReference>
<dbReference type="Pfam" id="PF17205">
    <property type="entry name" value="PSI_integrin"/>
    <property type="match status" value="1"/>
</dbReference>
<evidence type="ECO:0000256" key="14">
    <source>
        <dbReference type="ARBA" id="ARBA00023037"/>
    </source>
</evidence>
<proteinExistence type="inferred from homology"/>
<dbReference type="InterPro" id="IPR040622">
    <property type="entry name" value="EGF_integrin_1"/>
</dbReference>
<feature type="domain" description="Integrin beta subunit tail" evidence="25">
    <location>
        <begin position="683"/>
        <end position="769"/>
    </location>
</feature>
<dbReference type="PROSITE" id="PS52047">
    <property type="entry name" value="I_EGF_2"/>
    <property type="match status" value="1"/>
</dbReference>
<evidence type="ECO:0000256" key="1">
    <source>
        <dbReference type="ARBA" id="ARBA00004251"/>
    </source>
</evidence>
<evidence type="ECO:0000259" key="24">
    <source>
        <dbReference type="SMART" id="SM01241"/>
    </source>
</evidence>
<evidence type="ECO:0000256" key="13">
    <source>
        <dbReference type="ARBA" id="ARBA00022989"/>
    </source>
</evidence>
<feature type="domain" description="Integrin beta subunit cytoplasmic" evidence="24">
    <location>
        <begin position="793"/>
        <end position="839"/>
    </location>
</feature>
<accession>A0A8D8UUS1</accession>
<dbReference type="FunFam" id="3.40.50.410:FF:000002">
    <property type="entry name" value="Integrin beta"/>
    <property type="match status" value="1"/>
</dbReference>
<keyword evidence="3" id="KW-1003">Cell membrane</keyword>
<feature type="disulfide bond" evidence="18">
    <location>
        <begin position="660"/>
        <end position="673"/>
    </location>
</feature>
<evidence type="ECO:0000256" key="20">
    <source>
        <dbReference type="SAM" id="MobiDB-lite"/>
    </source>
</evidence>
<feature type="disulfide bond" evidence="18">
    <location>
        <begin position="655"/>
        <end position="705"/>
    </location>
</feature>
<evidence type="ECO:0000256" key="17">
    <source>
        <dbReference type="ARBA" id="ARBA00023180"/>
    </source>
</evidence>
<feature type="signal peptide" evidence="22">
    <location>
        <begin position="1"/>
        <end position="26"/>
    </location>
</feature>
<dbReference type="Gene3D" id="3.40.50.410">
    <property type="entry name" value="von Willebrand factor, type A domain"/>
    <property type="match status" value="1"/>
</dbReference>
<feature type="region of interest" description="Disordered" evidence="20">
    <location>
        <begin position="104"/>
        <end position="132"/>
    </location>
</feature>
<keyword evidence="12 19" id="KW-0130">Cell adhesion</keyword>
<dbReference type="SMART" id="SM00187">
    <property type="entry name" value="INB"/>
    <property type="match status" value="1"/>
</dbReference>
<comment type="subcellular location">
    <subcellularLocation>
        <location evidence="1 19">Cell membrane</location>
        <topology evidence="1 19">Single-pass type I membrane protein</topology>
    </subcellularLocation>
</comment>
<dbReference type="GO" id="GO:0005925">
    <property type="term" value="C:focal adhesion"/>
    <property type="evidence" value="ECO:0007669"/>
    <property type="project" value="TreeGrafter"/>
</dbReference>
<dbReference type="SUPFAM" id="SSF69179">
    <property type="entry name" value="Integrin domains"/>
    <property type="match status" value="1"/>
</dbReference>
<keyword evidence="6 19" id="KW-0812">Transmembrane</keyword>
<dbReference type="Pfam" id="PF23105">
    <property type="entry name" value="EGF_integrin"/>
    <property type="match status" value="2"/>
</dbReference>
<dbReference type="SUPFAM" id="SSF53300">
    <property type="entry name" value="vWA-like"/>
    <property type="match status" value="1"/>
</dbReference>
<feature type="disulfide bond" evidence="18">
    <location>
        <begin position="709"/>
        <end position="740"/>
    </location>
</feature>
<dbReference type="Pfam" id="PF18372">
    <property type="entry name" value="I-EGF_1"/>
    <property type="match status" value="1"/>
</dbReference>
<evidence type="ECO:0000256" key="22">
    <source>
        <dbReference type="SAM" id="SignalP"/>
    </source>
</evidence>
<evidence type="ECO:0000259" key="23">
    <source>
        <dbReference type="SMART" id="SM00187"/>
    </source>
</evidence>
<dbReference type="GO" id="GO:0009986">
    <property type="term" value="C:cell surface"/>
    <property type="evidence" value="ECO:0007669"/>
    <property type="project" value="TreeGrafter"/>
</dbReference>
<keyword evidence="11" id="KW-0460">Magnesium</keyword>
<feature type="disulfide bond" evidence="18">
    <location>
        <begin position="540"/>
        <end position="552"/>
    </location>
</feature>
<feature type="chain" id="PRO_5034597996" description="Integrin beta" evidence="22">
    <location>
        <begin position="27"/>
        <end position="839"/>
    </location>
</feature>
<dbReference type="Gene3D" id="4.10.1240.30">
    <property type="match status" value="1"/>
</dbReference>
<evidence type="ECO:0000313" key="26">
    <source>
        <dbReference type="EMBL" id="CAG6711142.1"/>
    </source>
</evidence>
<dbReference type="Gene3D" id="2.10.25.10">
    <property type="entry name" value="Laminin"/>
    <property type="match status" value="4"/>
</dbReference>
<evidence type="ECO:0000259" key="25">
    <source>
        <dbReference type="SMART" id="SM01242"/>
    </source>
</evidence>
<dbReference type="Pfam" id="PF08725">
    <property type="entry name" value="Integrin_b_cyt"/>
    <property type="match status" value="1"/>
</dbReference>
<dbReference type="GO" id="GO:0033627">
    <property type="term" value="P:cell adhesion mediated by integrin"/>
    <property type="evidence" value="ECO:0007669"/>
    <property type="project" value="TreeGrafter"/>
</dbReference>
<keyword evidence="5" id="KW-0597">Phosphoprotein</keyword>
<evidence type="ECO:0000256" key="4">
    <source>
        <dbReference type="ARBA" id="ARBA00022536"/>
    </source>
</evidence>
<feature type="disulfide bond" evidence="18">
    <location>
        <begin position="293"/>
        <end position="334"/>
    </location>
</feature>
<evidence type="ECO:0000256" key="10">
    <source>
        <dbReference type="ARBA" id="ARBA00022837"/>
    </source>
</evidence>
<feature type="disulfide bond" evidence="18">
    <location>
        <begin position="524"/>
        <end position="562"/>
    </location>
</feature>
<feature type="disulfide bond" evidence="18">
    <location>
        <begin position="689"/>
        <end position="764"/>
    </location>
</feature>
<dbReference type="SMART" id="SM01242">
    <property type="entry name" value="Integrin_B_tail"/>
    <property type="match status" value="1"/>
</dbReference>
<feature type="disulfide bond" evidence="18">
    <location>
        <begin position="497"/>
        <end position="501"/>
    </location>
</feature>
<feature type="disulfide bond" evidence="18">
    <location>
        <begin position="529"/>
        <end position="538"/>
    </location>
</feature>
<dbReference type="PANTHER" id="PTHR10082:SF60">
    <property type="entry name" value="INTEGRIN BETA-PS"/>
    <property type="match status" value="1"/>
</dbReference>
<dbReference type="GO" id="GO:0046872">
    <property type="term" value="F:metal ion binding"/>
    <property type="evidence" value="ECO:0007669"/>
    <property type="project" value="UniProtKB-KW"/>
</dbReference>
<dbReference type="PRINTS" id="PR01186">
    <property type="entry name" value="INTEGRINB"/>
</dbReference>
<name>A0A8D8UUS1_9HEMI</name>
<feature type="disulfide bond" evidence="18">
    <location>
        <begin position="653"/>
        <end position="658"/>
    </location>
</feature>
<evidence type="ECO:0000256" key="2">
    <source>
        <dbReference type="ARBA" id="ARBA00007449"/>
    </source>
</evidence>
<comment type="similarity">
    <text evidence="2 19">Belongs to the integrin beta chain family.</text>
</comment>
<feature type="disulfide bond" evidence="18">
    <location>
        <begin position="45"/>
        <end position="54"/>
    </location>
</feature>
<evidence type="ECO:0000256" key="18">
    <source>
        <dbReference type="PIRSR" id="PIRSR002512-1"/>
    </source>
</evidence>
<dbReference type="InterPro" id="IPR032695">
    <property type="entry name" value="Integrin_dom_sf"/>
</dbReference>
<keyword evidence="17" id="KW-0325">Glycoprotein</keyword>
<dbReference type="InterPro" id="IPR012896">
    <property type="entry name" value="Integrin_bsu_tail"/>
</dbReference>
<dbReference type="PROSITE" id="PS00243">
    <property type="entry name" value="I_EGF_1"/>
    <property type="match status" value="2"/>
</dbReference>
<feature type="disulfide bond" evidence="18">
    <location>
        <begin position="434"/>
        <end position="447"/>
    </location>
</feature>
<dbReference type="GO" id="GO:0008305">
    <property type="term" value="C:integrin complex"/>
    <property type="evidence" value="ECO:0007669"/>
    <property type="project" value="TreeGrafter"/>
</dbReference>
<dbReference type="SMART" id="SM01241">
    <property type="entry name" value="Integrin_b_cyt"/>
    <property type="match status" value="1"/>
</dbReference>
<feature type="disulfide bond" evidence="18">
    <location>
        <begin position="683"/>
        <end position="692"/>
    </location>
</feature>
<dbReference type="InterPro" id="IPR013111">
    <property type="entry name" value="EGF_extracell"/>
</dbReference>
<feature type="disulfide bond" evidence="18">
    <location>
        <begin position="237"/>
        <end position="244"/>
    </location>
</feature>
<keyword evidence="15 21" id="KW-0472">Membrane</keyword>
<dbReference type="InterPro" id="IPR057073">
    <property type="entry name" value="EGF_integrin_2"/>
</dbReference>
<dbReference type="FunFam" id="2.10.25.10:FF:000036">
    <property type="entry name" value="Integrin beta"/>
    <property type="match status" value="1"/>
</dbReference>